<organism evidence="2 3">
    <name type="scientific">Anopheles maculatus</name>
    <dbReference type="NCBI Taxonomy" id="74869"/>
    <lineage>
        <taxon>Eukaryota</taxon>
        <taxon>Metazoa</taxon>
        <taxon>Ecdysozoa</taxon>
        <taxon>Arthropoda</taxon>
        <taxon>Hexapoda</taxon>
        <taxon>Insecta</taxon>
        <taxon>Pterygota</taxon>
        <taxon>Neoptera</taxon>
        <taxon>Endopterygota</taxon>
        <taxon>Diptera</taxon>
        <taxon>Nematocera</taxon>
        <taxon>Culicoidea</taxon>
        <taxon>Culicidae</taxon>
        <taxon>Anophelinae</taxon>
        <taxon>Anopheles</taxon>
        <taxon>Anopheles maculatus group</taxon>
    </lineage>
</organism>
<evidence type="ECO:0000313" key="3">
    <source>
        <dbReference type="Proteomes" id="UP000075901"/>
    </source>
</evidence>
<reference evidence="2" key="2">
    <citation type="submission" date="2020-05" db="UniProtKB">
        <authorList>
            <consortium name="EnsemblMetazoa"/>
        </authorList>
    </citation>
    <scope>IDENTIFICATION</scope>
    <source>
        <strain evidence="2">maculatus3</strain>
    </source>
</reference>
<keyword evidence="3" id="KW-1185">Reference proteome</keyword>
<evidence type="ECO:0000313" key="2">
    <source>
        <dbReference type="EnsemblMetazoa" id="AMAM018789-PA"/>
    </source>
</evidence>
<feature type="compositionally biased region" description="Low complexity" evidence="1">
    <location>
        <begin position="135"/>
        <end position="144"/>
    </location>
</feature>
<dbReference type="EnsemblMetazoa" id="AMAM018789-RA">
    <property type="protein sequence ID" value="AMAM018789-PA"/>
    <property type="gene ID" value="AMAM018789"/>
</dbReference>
<feature type="compositionally biased region" description="Pro residues" evidence="1">
    <location>
        <begin position="118"/>
        <end position="127"/>
    </location>
</feature>
<name>A0A182T3C3_9DIPT</name>
<dbReference type="VEuPathDB" id="VectorBase:AMAM018789"/>
<feature type="region of interest" description="Disordered" evidence="1">
    <location>
        <begin position="1"/>
        <end position="61"/>
    </location>
</feature>
<feature type="compositionally biased region" description="Low complexity" evidence="1">
    <location>
        <begin position="96"/>
        <end position="112"/>
    </location>
</feature>
<feature type="region of interest" description="Disordered" evidence="1">
    <location>
        <begin position="86"/>
        <end position="169"/>
    </location>
</feature>
<dbReference type="AlphaFoldDB" id="A0A182T3C3"/>
<reference evidence="3" key="1">
    <citation type="submission" date="2013-09" db="EMBL/GenBank/DDBJ databases">
        <title>The Genome Sequence of Anopheles maculatus species B.</title>
        <authorList>
            <consortium name="The Broad Institute Genomics Platform"/>
            <person name="Neafsey D.E."/>
            <person name="Besansky N."/>
            <person name="Howell P."/>
            <person name="Walton C."/>
            <person name="Young S.K."/>
            <person name="Zeng Q."/>
            <person name="Gargeya S."/>
            <person name="Fitzgerald M."/>
            <person name="Haas B."/>
            <person name="Abouelleil A."/>
            <person name="Allen A.W."/>
            <person name="Alvarado L."/>
            <person name="Arachchi H.M."/>
            <person name="Berlin A.M."/>
            <person name="Chapman S.B."/>
            <person name="Gainer-Dewar J."/>
            <person name="Goldberg J."/>
            <person name="Griggs A."/>
            <person name="Gujja S."/>
            <person name="Hansen M."/>
            <person name="Howarth C."/>
            <person name="Imamovic A."/>
            <person name="Ireland A."/>
            <person name="Larimer J."/>
            <person name="McCowan C."/>
            <person name="Murphy C."/>
            <person name="Pearson M."/>
            <person name="Poon T.W."/>
            <person name="Priest M."/>
            <person name="Roberts A."/>
            <person name="Saif S."/>
            <person name="Shea T."/>
            <person name="Sisk P."/>
            <person name="Sykes S."/>
            <person name="Wortman J."/>
            <person name="Nusbaum C."/>
            <person name="Birren B."/>
        </authorList>
    </citation>
    <scope>NUCLEOTIDE SEQUENCE [LARGE SCALE GENOMIC DNA]</scope>
    <source>
        <strain evidence="3">maculatus3</strain>
    </source>
</reference>
<dbReference type="Proteomes" id="UP000075901">
    <property type="component" value="Unassembled WGS sequence"/>
</dbReference>
<proteinExistence type="predicted"/>
<sequence>SGRGRKALNLGATPKNVPQNSAVSPAPASLPHPSPNTTTGNPSTPNLQVQANQSQQQPQLVTVSGAQTGTAAPPTAANTAASGVHNSVLLGSGPSQHQHQQQQHQQQAQLQHHLARHPPIPGAPPPGGGGGGPGNLQQQQQQHQSIVVKSEPSVEVMKDQPQQPMVSGRLKSRTVCSPVAINRVSTVFFGARVKRGKSRASPASRFFDCVYFQLKI</sequence>
<evidence type="ECO:0000256" key="1">
    <source>
        <dbReference type="SAM" id="MobiDB-lite"/>
    </source>
</evidence>
<feature type="compositionally biased region" description="Low complexity" evidence="1">
    <location>
        <begin position="35"/>
        <end position="61"/>
    </location>
</feature>
<accession>A0A182T3C3</accession>
<protein>
    <submittedName>
        <fullName evidence="2">Uncharacterized protein</fullName>
    </submittedName>
</protein>